<dbReference type="PANTHER" id="PTHR44200:SF1">
    <property type="entry name" value="DNAJ HOMOLOG SUBFAMILY C MEMBER 7"/>
    <property type="match status" value="1"/>
</dbReference>
<dbReference type="Proteomes" id="UP001201163">
    <property type="component" value="Unassembled WGS sequence"/>
</dbReference>
<dbReference type="InterPro" id="IPR011990">
    <property type="entry name" value="TPR-like_helical_dom_sf"/>
</dbReference>
<gene>
    <name evidence="4" type="ORF">EDB92DRAFT_2114491</name>
</gene>
<dbReference type="InterPro" id="IPR052758">
    <property type="entry name" value="SRC_co-chaperone"/>
</dbReference>
<dbReference type="SUPFAM" id="SSF48452">
    <property type="entry name" value="TPR-like"/>
    <property type="match status" value="3"/>
</dbReference>
<evidence type="ECO:0000313" key="4">
    <source>
        <dbReference type="EMBL" id="KAH8991724.1"/>
    </source>
</evidence>
<evidence type="ECO:0000256" key="2">
    <source>
        <dbReference type="SAM" id="MobiDB-lite"/>
    </source>
</evidence>
<dbReference type="PROSITE" id="PS00636">
    <property type="entry name" value="DNAJ_1"/>
    <property type="match status" value="1"/>
</dbReference>
<dbReference type="PRINTS" id="PR00625">
    <property type="entry name" value="JDOMAIN"/>
</dbReference>
<dbReference type="InterPro" id="IPR036869">
    <property type="entry name" value="J_dom_sf"/>
</dbReference>
<feature type="region of interest" description="Disordered" evidence="2">
    <location>
        <begin position="1"/>
        <end position="58"/>
    </location>
</feature>
<dbReference type="InterPro" id="IPR019734">
    <property type="entry name" value="TPR_rpt"/>
</dbReference>
<dbReference type="Gene3D" id="1.10.287.110">
    <property type="entry name" value="DnaJ domain"/>
    <property type="match status" value="1"/>
</dbReference>
<dbReference type="AlphaFoldDB" id="A0AAD4QAW5"/>
<keyword evidence="5" id="KW-1185">Reference proteome</keyword>
<organism evidence="4 5">
    <name type="scientific">Lactarius akahatsu</name>
    <dbReference type="NCBI Taxonomy" id="416441"/>
    <lineage>
        <taxon>Eukaryota</taxon>
        <taxon>Fungi</taxon>
        <taxon>Dikarya</taxon>
        <taxon>Basidiomycota</taxon>
        <taxon>Agaricomycotina</taxon>
        <taxon>Agaricomycetes</taxon>
        <taxon>Russulales</taxon>
        <taxon>Russulaceae</taxon>
        <taxon>Lactarius</taxon>
    </lineage>
</organism>
<feature type="region of interest" description="Disordered" evidence="2">
    <location>
        <begin position="514"/>
        <end position="546"/>
    </location>
</feature>
<dbReference type="SUPFAM" id="SSF46565">
    <property type="entry name" value="Chaperone J-domain"/>
    <property type="match status" value="1"/>
</dbReference>
<evidence type="ECO:0000259" key="3">
    <source>
        <dbReference type="PROSITE" id="PS50076"/>
    </source>
</evidence>
<keyword evidence="1" id="KW-0802">TPR repeat</keyword>
<evidence type="ECO:0000256" key="1">
    <source>
        <dbReference type="PROSITE-ProRule" id="PRU00339"/>
    </source>
</evidence>
<name>A0AAD4QAW5_9AGAM</name>
<comment type="caution">
    <text evidence="4">The sequence shown here is derived from an EMBL/GenBank/DDBJ whole genome shotgun (WGS) entry which is preliminary data.</text>
</comment>
<accession>A0AAD4QAW5</accession>
<dbReference type="Gene3D" id="1.25.40.10">
    <property type="entry name" value="Tetratricopeptide repeat domain"/>
    <property type="match status" value="1"/>
</dbReference>
<dbReference type="InterPro" id="IPR001623">
    <property type="entry name" value="DnaJ_domain"/>
</dbReference>
<dbReference type="CDD" id="cd06257">
    <property type="entry name" value="DnaJ"/>
    <property type="match status" value="1"/>
</dbReference>
<feature type="domain" description="J" evidence="3">
    <location>
        <begin position="462"/>
        <end position="523"/>
    </location>
</feature>
<evidence type="ECO:0000313" key="5">
    <source>
        <dbReference type="Proteomes" id="UP001201163"/>
    </source>
</evidence>
<dbReference type="Pfam" id="PF13432">
    <property type="entry name" value="TPR_16"/>
    <property type="match status" value="2"/>
</dbReference>
<dbReference type="EMBL" id="JAKELL010000025">
    <property type="protein sequence ID" value="KAH8991724.1"/>
    <property type="molecule type" value="Genomic_DNA"/>
</dbReference>
<dbReference type="PROSITE" id="PS50005">
    <property type="entry name" value="TPR"/>
    <property type="match status" value="2"/>
</dbReference>
<dbReference type="PROSITE" id="PS50076">
    <property type="entry name" value="DNAJ_2"/>
    <property type="match status" value="1"/>
</dbReference>
<dbReference type="InterPro" id="IPR018253">
    <property type="entry name" value="DnaJ_domain_CS"/>
</dbReference>
<proteinExistence type="predicted"/>
<reference evidence="4" key="1">
    <citation type="submission" date="2022-01" db="EMBL/GenBank/DDBJ databases">
        <title>Comparative genomics reveals a dynamic genome evolution in the ectomycorrhizal milk-cap (Lactarius) mushrooms.</title>
        <authorList>
            <consortium name="DOE Joint Genome Institute"/>
            <person name="Lebreton A."/>
            <person name="Tang N."/>
            <person name="Kuo A."/>
            <person name="LaButti K."/>
            <person name="Drula E."/>
            <person name="Barry K."/>
            <person name="Clum A."/>
            <person name="Lipzen A."/>
            <person name="Mousain D."/>
            <person name="Ng V."/>
            <person name="Wang R."/>
            <person name="Wang X."/>
            <person name="Dai Y."/>
            <person name="Henrissat B."/>
            <person name="Grigoriev I.V."/>
            <person name="Guerin-Laguette A."/>
            <person name="Yu F."/>
            <person name="Martin F.M."/>
        </authorList>
    </citation>
    <scope>NUCLEOTIDE SEQUENCE</scope>
    <source>
        <strain evidence="4">QP</strain>
    </source>
</reference>
<dbReference type="Pfam" id="PF00226">
    <property type="entry name" value="DnaJ"/>
    <property type="match status" value="1"/>
</dbReference>
<protein>
    <recommendedName>
        <fullName evidence="3">J domain-containing protein</fullName>
    </recommendedName>
</protein>
<dbReference type="SMART" id="SM00028">
    <property type="entry name" value="TPR"/>
    <property type="match status" value="7"/>
</dbReference>
<dbReference type="SMART" id="SM00271">
    <property type="entry name" value="DnaJ"/>
    <property type="match status" value="1"/>
</dbReference>
<dbReference type="PANTHER" id="PTHR44200">
    <property type="entry name" value="DNAJ HOMOLOG SUBFAMILY C MEMBER 7"/>
    <property type="match status" value="1"/>
</dbReference>
<feature type="repeat" description="TPR" evidence="1">
    <location>
        <begin position="278"/>
        <end position="311"/>
    </location>
</feature>
<feature type="repeat" description="TPR" evidence="1">
    <location>
        <begin position="66"/>
        <end position="99"/>
    </location>
</feature>
<feature type="compositionally biased region" description="Pro residues" evidence="2">
    <location>
        <begin position="46"/>
        <end position="58"/>
    </location>
</feature>
<sequence>MSLDDAPTSAAELIIDAEPSTGPHTTPADSPPPQEEELPDGENGTPAPPNSQPIPEPDPVAMAAEAEKLKEQGNDSFKAGRYGDAIDLYTKAIDVPTDDVTMTTTMTIPPPDLVPTEPSYLTNRAAASIAVKRFRSALADCLLAATLQATSSAGGAAPPKTLLRLARCQLALAQTAAALSTLRAVLAVEPDSAPAAQMQARALELEAHTRNLVASRQRREWGMARIALERCLQAVEAEGSEIPTEWRQWRVELELARGNWEGANSAANDALRLQSNSPDVLTLRGLVLFLCGRLPQALQHAQSALRYDPGHEPAQHLRKRVKDVERLKEEGNRAFKLGKLHEALSRYSDALERVGENEDEGKGGQLRATLLSNRATTLVKLSRYDDALVDTEASLVLQPGSFKALRTRARIRLHNEQYDDAIADFRSAIEQAEFEGADADVRALRGELKRGEAALRRSKTKDYYKILGVARDCNEADIKKAYRRESLKHHPDKGGDEEKFKLVVEAHAVLSDPRRRERYDLGEDEDGTTDSSSHMRGGPGGMNPADFASMFAQFGGGGGGGGGFPFGSSGPHGFRGF</sequence>